<dbReference type="SMART" id="SM00450">
    <property type="entry name" value="RHOD"/>
    <property type="match status" value="1"/>
</dbReference>
<gene>
    <name evidence="1" type="ORF">SAMN05444695_103327</name>
</gene>
<name>A0A1G8FM25_9NOCA</name>
<dbReference type="GO" id="GO:0016740">
    <property type="term" value="F:transferase activity"/>
    <property type="evidence" value="ECO:0007669"/>
    <property type="project" value="UniProtKB-KW"/>
</dbReference>
<accession>A0A1G8FM25</accession>
<dbReference type="PANTHER" id="PTHR43031:SF17">
    <property type="entry name" value="SULFURTRANSFERASE YTWF-RELATED"/>
    <property type="match status" value="1"/>
</dbReference>
<dbReference type="InterPro" id="IPR050229">
    <property type="entry name" value="GlpE_sulfurtransferase"/>
</dbReference>
<dbReference type="InterPro" id="IPR036873">
    <property type="entry name" value="Rhodanese-like_dom_sf"/>
</dbReference>
<proteinExistence type="predicted"/>
<reference evidence="1 2" key="1">
    <citation type="submission" date="2016-10" db="EMBL/GenBank/DDBJ databases">
        <authorList>
            <person name="de Groot N.N."/>
        </authorList>
    </citation>
    <scope>NUCLEOTIDE SEQUENCE [LARGE SCALE GENOMIC DNA]</scope>
    <source>
        <strain evidence="1 2">DSM 44892</strain>
    </source>
</reference>
<dbReference type="InterPro" id="IPR001763">
    <property type="entry name" value="Rhodanese-like_dom"/>
</dbReference>
<keyword evidence="1" id="KW-0808">Transferase</keyword>
<dbReference type="PROSITE" id="PS50206">
    <property type="entry name" value="RHODANESE_3"/>
    <property type="match status" value="1"/>
</dbReference>
<keyword evidence="2" id="KW-1185">Reference proteome</keyword>
<protein>
    <submittedName>
        <fullName evidence="1">Rhodanese-related sulfurtransferase</fullName>
    </submittedName>
</protein>
<dbReference type="OrthoDB" id="9800872at2"/>
<dbReference type="PANTHER" id="PTHR43031">
    <property type="entry name" value="FAD-DEPENDENT OXIDOREDUCTASE"/>
    <property type="match status" value="1"/>
</dbReference>
<dbReference type="Gene3D" id="3.40.250.10">
    <property type="entry name" value="Rhodanese-like domain"/>
    <property type="match status" value="1"/>
</dbReference>
<dbReference type="CDD" id="cd00158">
    <property type="entry name" value="RHOD"/>
    <property type="match status" value="1"/>
</dbReference>
<dbReference type="Proteomes" id="UP000183263">
    <property type="component" value="Unassembled WGS sequence"/>
</dbReference>
<dbReference type="SUPFAM" id="SSF52821">
    <property type="entry name" value="Rhodanese/Cell cycle control phosphatase"/>
    <property type="match status" value="1"/>
</dbReference>
<dbReference type="AlphaFoldDB" id="A0A1G8FM25"/>
<dbReference type="Pfam" id="PF00581">
    <property type="entry name" value="Rhodanese"/>
    <property type="match status" value="1"/>
</dbReference>
<sequence>MTEVGLSALEAAMVDGAPVIDVREADEYEQLRVPGATLIPLSQFVERCCEIPDADTVYVICGVGGRSLQAAQYLEARGIHAVSVSGGTTAWMQSGRPVETGV</sequence>
<dbReference type="EMBL" id="FNDN01000003">
    <property type="protein sequence ID" value="SDH83147.1"/>
    <property type="molecule type" value="Genomic_DNA"/>
</dbReference>
<evidence type="ECO:0000313" key="2">
    <source>
        <dbReference type="Proteomes" id="UP000183263"/>
    </source>
</evidence>
<dbReference type="RefSeq" id="WP_072736599.1">
    <property type="nucleotide sequence ID" value="NZ_CP048813.1"/>
</dbReference>
<organism evidence="1 2">
    <name type="scientific">Rhodococcus triatomae</name>
    <dbReference type="NCBI Taxonomy" id="300028"/>
    <lineage>
        <taxon>Bacteria</taxon>
        <taxon>Bacillati</taxon>
        <taxon>Actinomycetota</taxon>
        <taxon>Actinomycetes</taxon>
        <taxon>Mycobacteriales</taxon>
        <taxon>Nocardiaceae</taxon>
        <taxon>Rhodococcus</taxon>
    </lineage>
</organism>
<evidence type="ECO:0000313" key="1">
    <source>
        <dbReference type="EMBL" id="SDH83147.1"/>
    </source>
</evidence>